<name>A0A5J5G5Y7_9GAMM</name>
<dbReference type="RefSeq" id="WP_150433609.1">
    <property type="nucleotide sequence ID" value="NZ_VYKJ01000001.1"/>
</dbReference>
<reference evidence="1 3" key="1">
    <citation type="submission" date="2019-09" db="EMBL/GenBank/DDBJ databases">
        <authorList>
            <person name="Li Y."/>
        </authorList>
    </citation>
    <scope>NUCLEOTIDE SEQUENCE [LARGE SCALE GENOMIC DNA]</scope>
    <source>
        <strain evidence="1 3">L3-3HA</strain>
    </source>
</reference>
<dbReference type="AlphaFoldDB" id="A0A5J5G5Y7"/>
<evidence type="ECO:0000313" key="1">
    <source>
        <dbReference type="EMBL" id="KAA9002638.1"/>
    </source>
</evidence>
<comment type="caution">
    <text evidence="1">The sequence shown here is derived from an EMBL/GenBank/DDBJ whole genome shotgun (WGS) entry which is preliminary data.</text>
</comment>
<proteinExistence type="predicted"/>
<gene>
    <name evidence="1" type="ORF">FJU30_01175</name>
    <name evidence="2" type="ORF">FJU30_03590</name>
</gene>
<evidence type="ECO:0000313" key="3">
    <source>
        <dbReference type="Proteomes" id="UP000335415"/>
    </source>
</evidence>
<organism evidence="1 3">
    <name type="scientific">Affinibrenneria salicis</name>
    <dbReference type="NCBI Taxonomy" id="2590031"/>
    <lineage>
        <taxon>Bacteria</taxon>
        <taxon>Pseudomonadati</taxon>
        <taxon>Pseudomonadota</taxon>
        <taxon>Gammaproteobacteria</taxon>
        <taxon>Enterobacterales</taxon>
        <taxon>Pectobacteriaceae</taxon>
        <taxon>Affinibrenneria</taxon>
    </lineage>
</organism>
<accession>A0A5J5G5Y7</accession>
<evidence type="ECO:0000313" key="2">
    <source>
        <dbReference type="EMBL" id="KAA9003074.1"/>
    </source>
</evidence>
<sequence>MDFVSKYVNCWAATAAFKRVSYSATTVDVSYKLLAFGRTTVNAQRVEMARVESGNLRTALFALYLLM</sequence>
<keyword evidence="3" id="KW-1185">Reference proteome</keyword>
<dbReference type="EMBL" id="VYKJ01000001">
    <property type="protein sequence ID" value="KAA9002638.1"/>
    <property type="molecule type" value="Genomic_DNA"/>
</dbReference>
<dbReference type="Proteomes" id="UP000335415">
    <property type="component" value="Unassembled WGS sequence"/>
</dbReference>
<dbReference type="EMBL" id="VYKJ01000001">
    <property type="protein sequence ID" value="KAA9003074.1"/>
    <property type="molecule type" value="Genomic_DNA"/>
</dbReference>
<protein>
    <submittedName>
        <fullName evidence="1">Uncharacterized protein</fullName>
    </submittedName>
</protein>